<gene>
    <name evidence="3" type="ORF">FB475_0192</name>
</gene>
<feature type="region of interest" description="Disordered" evidence="1">
    <location>
        <begin position="33"/>
        <end position="66"/>
    </location>
</feature>
<keyword evidence="2" id="KW-0472">Membrane</keyword>
<evidence type="ECO:0000256" key="2">
    <source>
        <dbReference type="SAM" id="Phobius"/>
    </source>
</evidence>
<comment type="caution">
    <text evidence="3">The sequence shown here is derived from an EMBL/GenBank/DDBJ whole genome shotgun (WGS) entry which is preliminary data.</text>
</comment>
<proteinExistence type="predicted"/>
<feature type="region of interest" description="Disordered" evidence="1">
    <location>
        <begin position="99"/>
        <end position="139"/>
    </location>
</feature>
<dbReference type="Proteomes" id="UP000316298">
    <property type="component" value="Unassembled WGS sequence"/>
</dbReference>
<evidence type="ECO:0000313" key="4">
    <source>
        <dbReference type="Proteomes" id="UP000316298"/>
    </source>
</evidence>
<evidence type="ECO:0000313" key="3">
    <source>
        <dbReference type="EMBL" id="TQJ16106.1"/>
    </source>
</evidence>
<dbReference type="AlphaFoldDB" id="A0A542ELM0"/>
<protein>
    <submittedName>
        <fullName evidence="3">Uncharacterized protein</fullName>
    </submittedName>
</protein>
<organism evidence="3 4">
    <name type="scientific">Kribbella jejuensis</name>
    <dbReference type="NCBI Taxonomy" id="236068"/>
    <lineage>
        <taxon>Bacteria</taxon>
        <taxon>Bacillati</taxon>
        <taxon>Actinomycetota</taxon>
        <taxon>Actinomycetes</taxon>
        <taxon>Propionibacteriales</taxon>
        <taxon>Kribbellaceae</taxon>
        <taxon>Kribbella</taxon>
    </lineage>
</organism>
<evidence type="ECO:0000256" key="1">
    <source>
        <dbReference type="SAM" id="MobiDB-lite"/>
    </source>
</evidence>
<feature type="transmembrane region" description="Helical" evidence="2">
    <location>
        <begin position="70"/>
        <end position="92"/>
    </location>
</feature>
<dbReference type="EMBL" id="VFMM01000001">
    <property type="protein sequence ID" value="TQJ16106.1"/>
    <property type="molecule type" value="Genomic_DNA"/>
</dbReference>
<sequence>MRDQSATRAITSRSAAAVGGTLASAAAEVGALGSARAQAAPTPSPTLGENSPAPNPPGSANGSPQDYKGAVWIVVGVLVVAALIGGGTLYLARTRRIDLSARTSTDDGPGDQTAPDEPRTTSAQNPPANHPGAPNRGDR</sequence>
<reference evidence="3 4" key="1">
    <citation type="submission" date="2019-06" db="EMBL/GenBank/DDBJ databases">
        <title>Sequencing the genomes of 1000 actinobacteria strains.</title>
        <authorList>
            <person name="Klenk H.-P."/>
        </authorList>
    </citation>
    <scope>NUCLEOTIDE SEQUENCE [LARGE SCALE GENOMIC DNA]</scope>
    <source>
        <strain evidence="3 4">DSM 17305</strain>
    </source>
</reference>
<keyword evidence="2" id="KW-1133">Transmembrane helix</keyword>
<keyword evidence="2" id="KW-0812">Transmembrane</keyword>
<keyword evidence="4" id="KW-1185">Reference proteome</keyword>
<accession>A0A542ELM0</accession>
<name>A0A542ELM0_9ACTN</name>